<keyword evidence="3" id="KW-1185">Reference proteome</keyword>
<organism evidence="2 3">
    <name type="scientific">Striga hermonthica</name>
    <name type="common">Purple witchweed</name>
    <name type="synonym">Buchnera hermonthica</name>
    <dbReference type="NCBI Taxonomy" id="68872"/>
    <lineage>
        <taxon>Eukaryota</taxon>
        <taxon>Viridiplantae</taxon>
        <taxon>Streptophyta</taxon>
        <taxon>Embryophyta</taxon>
        <taxon>Tracheophyta</taxon>
        <taxon>Spermatophyta</taxon>
        <taxon>Magnoliopsida</taxon>
        <taxon>eudicotyledons</taxon>
        <taxon>Gunneridae</taxon>
        <taxon>Pentapetalae</taxon>
        <taxon>asterids</taxon>
        <taxon>lamiids</taxon>
        <taxon>Lamiales</taxon>
        <taxon>Orobanchaceae</taxon>
        <taxon>Buchnereae</taxon>
        <taxon>Striga</taxon>
    </lineage>
</organism>
<proteinExistence type="predicted"/>
<gene>
    <name evidence="2" type="ORF">SHERM_21983</name>
</gene>
<dbReference type="SUPFAM" id="SSF50965">
    <property type="entry name" value="Galactose oxidase, central domain"/>
    <property type="match status" value="1"/>
</dbReference>
<dbReference type="InterPro" id="IPR017451">
    <property type="entry name" value="F-box-assoc_interact_dom"/>
</dbReference>
<comment type="caution">
    <text evidence="2">The sequence shown here is derived from an EMBL/GenBank/DDBJ whole genome shotgun (WGS) entry which is preliminary data.</text>
</comment>
<evidence type="ECO:0000313" key="3">
    <source>
        <dbReference type="Proteomes" id="UP001153555"/>
    </source>
</evidence>
<dbReference type="NCBIfam" id="TIGR01640">
    <property type="entry name" value="F_box_assoc_1"/>
    <property type="match status" value="1"/>
</dbReference>
<dbReference type="Pfam" id="PF07734">
    <property type="entry name" value="FBA_1"/>
    <property type="match status" value="1"/>
</dbReference>
<dbReference type="OrthoDB" id="809368at2759"/>
<dbReference type="InterPro" id="IPR006527">
    <property type="entry name" value="F-box-assoc_dom_typ1"/>
</dbReference>
<evidence type="ECO:0000259" key="1">
    <source>
        <dbReference type="Pfam" id="PF07734"/>
    </source>
</evidence>
<feature type="domain" description="F-box associated beta-propeller type 1" evidence="1">
    <location>
        <begin position="91"/>
        <end position="243"/>
    </location>
</feature>
<dbReference type="PANTHER" id="PTHR31672">
    <property type="entry name" value="BNACNNG10540D PROTEIN"/>
    <property type="match status" value="1"/>
</dbReference>
<dbReference type="PANTHER" id="PTHR31672:SF13">
    <property type="entry name" value="F-BOX PROTEIN CPR30-LIKE"/>
    <property type="match status" value="1"/>
</dbReference>
<dbReference type="InterPro" id="IPR011043">
    <property type="entry name" value="Gal_Oxase/kelch_b-propeller"/>
</dbReference>
<dbReference type="Proteomes" id="UP001153555">
    <property type="component" value="Unassembled WGS sequence"/>
</dbReference>
<dbReference type="EMBL" id="CACSLK010026072">
    <property type="protein sequence ID" value="CAA0825199.1"/>
    <property type="molecule type" value="Genomic_DNA"/>
</dbReference>
<dbReference type="InterPro" id="IPR050796">
    <property type="entry name" value="SCF_F-box_component"/>
</dbReference>
<accession>A0A9N7NB91</accession>
<reference evidence="2" key="1">
    <citation type="submission" date="2019-12" db="EMBL/GenBank/DDBJ databases">
        <authorList>
            <person name="Scholes J."/>
        </authorList>
    </citation>
    <scope>NUCLEOTIDE SEQUENCE</scope>
</reference>
<protein>
    <recommendedName>
        <fullName evidence="1">F-box associated beta-propeller type 1 domain-containing protein</fullName>
    </recommendedName>
</protein>
<dbReference type="AlphaFoldDB" id="A0A9N7NB91"/>
<sequence>MGIFSKAVSSKLRYTCNSYVSRCVRQQNYVQRPVLVAEDRNKLILVGRNTKENVYVSYLMTLSSLNGGRHFSLGKMKDFTATTEPFVIGSSCGGILLLEDALCQGKSFFWNPLTDEYMALPPSFSPRPGSAYSMQFAFSGIGLGAGPVDYKVVRVASFTEEDDDETYIETTKYFELYSLKNNSWRLVTQPSCGMFPNPLYNHLSLNGACHWVANGNGENMCILSFDFADETFSHLTLPSTSDNLLVQPLCLVNYDGLLGVVVMWEDMMRLEVLVWAEGGWTKVWCFDVSGVQCPLGIWGRDKCFLRGTGGELLLFDGATGVLGPVDVGDDIDAIFLLPYVESEATVNEHRGPHLEVNLCNLKIFDSNRRGL</sequence>
<evidence type="ECO:0000313" key="2">
    <source>
        <dbReference type="EMBL" id="CAA0825199.1"/>
    </source>
</evidence>
<name>A0A9N7NB91_STRHE</name>